<comment type="caution">
    <text evidence="7">The sequence shown here is derived from an EMBL/GenBank/DDBJ whole genome shotgun (WGS) entry which is preliminary data.</text>
</comment>
<dbReference type="Gene3D" id="1.10.600.10">
    <property type="entry name" value="Farnesyl Diphosphate Synthase"/>
    <property type="match status" value="1"/>
</dbReference>
<proteinExistence type="inferred from homology"/>
<name>A0AA37WG10_9BACT</name>
<evidence type="ECO:0000256" key="2">
    <source>
        <dbReference type="ARBA" id="ARBA00006706"/>
    </source>
</evidence>
<evidence type="ECO:0000256" key="1">
    <source>
        <dbReference type="ARBA" id="ARBA00001946"/>
    </source>
</evidence>
<organism evidence="7 8">
    <name type="scientific">Portibacter lacus</name>
    <dbReference type="NCBI Taxonomy" id="1099794"/>
    <lineage>
        <taxon>Bacteria</taxon>
        <taxon>Pseudomonadati</taxon>
        <taxon>Bacteroidota</taxon>
        <taxon>Saprospiria</taxon>
        <taxon>Saprospirales</taxon>
        <taxon>Haliscomenobacteraceae</taxon>
        <taxon>Portibacter</taxon>
    </lineage>
</organism>
<dbReference type="AlphaFoldDB" id="A0AA37WG10"/>
<dbReference type="PANTHER" id="PTHR12001:SF85">
    <property type="entry name" value="SHORT CHAIN ISOPRENYL DIPHOSPHATE SYNTHASE"/>
    <property type="match status" value="1"/>
</dbReference>
<gene>
    <name evidence="7" type="ORF">GCM10007940_39190</name>
</gene>
<dbReference type="CDD" id="cd00685">
    <property type="entry name" value="Trans_IPPS_HT"/>
    <property type="match status" value="1"/>
</dbReference>
<evidence type="ECO:0000256" key="6">
    <source>
        <dbReference type="RuleBase" id="RU004466"/>
    </source>
</evidence>
<keyword evidence="3 6" id="KW-0808">Transferase</keyword>
<protein>
    <submittedName>
        <fullName evidence="7">Isoprenyl synthetase</fullName>
    </submittedName>
</protein>
<evidence type="ECO:0000313" key="8">
    <source>
        <dbReference type="Proteomes" id="UP001156666"/>
    </source>
</evidence>
<dbReference type="Proteomes" id="UP001156666">
    <property type="component" value="Unassembled WGS sequence"/>
</dbReference>
<dbReference type="SFLD" id="SFLDG01017">
    <property type="entry name" value="Polyprenyl_Transferase_Like"/>
    <property type="match status" value="1"/>
</dbReference>
<dbReference type="EMBL" id="BSOH01000027">
    <property type="protein sequence ID" value="GLR19303.1"/>
    <property type="molecule type" value="Genomic_DNA"/>
</dbReference>
<dbReference type="SFLD" id="SFLDS00005">
    <property type="entry name" value="Isoprenoid_Synthase_Type_I"/>
    <property type="match status" value="1"/>
</dbReference>
<dbReference type="PANTHER" id="PTHR12001">
    <property type="entry name" value="GERANYLGERANYL PYROPHOSPHATE SYNTHASE"/>
    <property type="match status" value="1"/>
</dbReference>
<sequence>MHTTEQLKEKFNQYLLQNSFTGKPENLYEPVNYIMNLGGKRIRPILVMMACEMYGESPEKALDAALSLEIFHNFTLVHDDIMDEAETRRGEMTIHKKYNQNIAILAGDTMLIQAYKLLGNYDDPELQVALFKIFSELATQLCEGQQMDMNFETTDDVTIDEYLNMIVLKTGVLIAGALKMGALIGGANAEESQKIYNFGKNIGIAFQLQDDLLDTFGTFEKVGKKIGGDIVQNKKTYLYLKAIELSDSKGQEEIKKIYSNKTSLTENEKINKVIKLFKSLVVEEYARQLRDAYLDLSYAHLDSISIPDERKVELRNLGQQLVNRDY</sequence>
<evidence type="ECO:0000256" key="3">
    <source>
        <dbReference type="ARBA" id="ARBA00022679"/>
    </source>
</evidence>
<accession>A0AA37WG10</accession>
<keyword evidence="5" id="KW-0460">Magnesium</keyword>
<keyword evidence="8" id="KW-1185">Reference proteome</keyword>
<comment type="cofactor">
    <cofactor evidence="1">
        <name>Mg(2+)</name>
        <dbReference type="ChEBI" id="CHEBI:18420"/>
    </cofactor>
</comment>
<evidence type="ECO:0000256" key="4">
    <source>
        <dbReference type="ARBA" id="ARBA00022723"/>
    </source>
</evidence>
<dbReference type="GO" id="GO:0046872">
    <property type="term" value="F:metal ion binding"/>
    <property type="evidence" value="ECO:0007669"/>
    <property type="project" value="UniProtKB-KW"/>
</dbReference>
<dbReference type="PROSITE" id="PS00723">
    <property type="entry name" value="POLYPRENYL_SYNTHASE_1"/>
    <property type="match status" value="1"/>
</dbReference>
<evidence type="ECO:0000313" key="7">
    <source>
        <dbReference type="EMBL" id="GLR19303.1"/>
    </source>
</evidence>
<dbReference type="InterPro" id="IPR008949">
    <property type="entry name" value="Isoprenoid_synthase_dom_sf"/>
</dbReference>
<dbReference type="InterPro" id="IPR000092">
    <property type="entry name" value="Polyprenyl_synt"/>
</dbReference>
<reference evidence="7" key="1">
    <citation type="journal article" date="2014" name="Int. J. Syst. Evol. Microbiol.">
        <title>Complete genome sequence of Corynebacterium casei LMG S-19264T (=DSM 44701T), isolated from a smear-ripened cheese.</title>
        <authorList>
            <consortium name="US DOE Joint Genome Institute (JGI-PGF)"/>
            <person name="Walter F."/>
            <person name="Albersmeier A."/>
            <person name="Kalinowski J."/>
            <person name="Ruckert C."/>
        </authorList>
    </citation>
    <scope>NUCLEOTIDE SEQUENCE</scope>
    <source>
        <strain evidence="7">NBRC 108769</strain>
    </source>
</reference>
<keyword evidence="4" id="KW-0479">Metal-binding</keyword>
<reference evidence="7" key="2">
    <citation type="submission" date="2023-01" db="EMBL/GenBank/DDBJ databases">
        <title>Draft genome sequence of Portibacter lacus strain NBRC 108769.</title>
        <authorList>
            <person name="Sun Q."/>
            <person name="Mori K."/>
        </authorList>
    </citation>
    <scope>NUCLEOTIDE SEQUENCE</scope>
    <source>
        <strain evidence="7">NBRC 108769</strain>
    </source>
</reference>
<dbReference type="Pfam" id="PF00348">
    <property type="entry name" value="polyprenyl_synt"/>
    <property type="match status" value="1"/>
</dbReference>
<dbReference type="GO" id="GO:0004659">
    <property type="term" value="F:prenyltransferase activity"/>
    <property type="evidence" value="ECO:0007669"/>
    <property type="project" value="InterPro"/>
</dbReference>
<evidence type="ECO:0000256" key="5">
    <source>
        <dbReference type="ARBA" id="ARBA00022842"/>
    </source>
</evidence>
<dbReference type="InterPro" id="IPR033749">
    <property type="entry name" value="Polyprenyl_synt_CS"/>
</dbReference>
<dbReference type="GO" id="GO:0008299">
    <property type="term" value="P:isoprenoid biosynthetic process"/>
    <property type="evidence" value="ECO:0007669"/>
    <property type="project" value="InterPro"/>
</dbReference>
<dbReference type="SUPFAM" id="SSF48576">
    <property type="entry name" value="Terpenoid synthases"/>
    <property type="match status" value="1"/>
</dbReference>
<dbReference type="PROSITE" id="PS00444">
    <property type="entry name" value="POLYPRENYL_SYNTHASE_2"/>
    <property type="match status" value="1"/>
</dbReference>
<dbReference type="RefSeq" id="WP_235291994.1">
    <property type="nucleotide sequence ID" value="NZ_BSOH01000027.1"/>
</dbReference>
<comment type="similarity">
    <text evidence="2 6">Belongs to the FPP/GGPP synthase family.</text>
</comment>